<evidence type="ECO:0000313" key="1">
    <source>
        <dbReference type="EMBL" id="CAA0807438.1"/>
    </source>
</evidence>
<comment type="caution">
    <text evidence="1">The sequence shown here is derived from an EMBL/GenBank/DDBJ whole genome shotgun (WGS) entry which is preliminary data.</text>
</comment>
<dbReference type="OrthoDB" id="1852153at2759"/>
<accession>A0A9N7MLN6</accession>
<dbReference type="PANTHER" id="PTHR31439">
    <property type="entry name" value="EXPRESSED PROTEIN"/>
    <property type="match status" value="1"/>
</dbReference>
<gene>
    <name evidence="1" type="ORF">SHERM_10166</name>
</gene>
<organism evidence="1 2">
    <name type="scientific">Striga hermonthica</name>
    <name type="common">Purple witchweed</name>
    <name type="synonym">Buchnera hermonthica</name>
    <dbReference type="NCBI Taxonomy" id="68872"/>
    <lineage>
        <taxon>Eukaryota</taxon>
        <taxon>Viridiplantae</taxon>
        <taxon>Streptophyta</taxon>
        <taxon>Embryophyta</taxon>
        <taxon>Tracheophyta</taxon>
        <taxon>Spermatophyta</taxon>
        <taxon>Magnoliopsida</taxon>
        <taxon>eudicotyledons</taxon>
        <taxon>Gunneridae</taxon>
        <taxon>Pentapetalae</taxon>
        <taxon>asterids</taxon>
        <taxon>lamiids</taxon>
        <taxon>Lamiales</taxon>
        <taxon>Orobanchaceae</taxon>
        <taxon>Buchnereae</taxon>
        <taxon>Striga</taxon>
    </lineage>
</organism>
<dbReference type="AlphaFoldDB" id="A0A9N7MLN6"/>
<dbReference type="PANTHER" id="PTHR31439:SF7">
    <property type="entry name" value="EXPRESSED PROTEIN"/>
    <property type="match status" value="1"/>
</dbReference>
<protein>
    <submittedName>
        <fullName evidence="1">Uncharacterized protein</fullName>
    </submittedName>
</protein>
<name>A0A9N7MLN6_STRHE</name>
<keyword evidence="2" id="KW-1185">Reference proteome</keyword>
<evidence type="ECO:0000313" key="2">
    <source>
        <dbReference type="Proteomes" id="UP001153555"/>
    </source>
</evidence>
<sequence>MDIWSWICELPNLASLDPPNSPLTFQLAINADSTHSIHLRATPDSETSNITFFICLDDNPQPAWFSDTCSLSSDKPFLPLLLQLLHEIVSRSPTFPRPQLGRGLIRPEPVSWALDSHLPDSFSSFFTLIFLTRLFWLCACDSPPEFGSLYFHSLLSPNLALFSCRHAPVLTNFFLSAGADVELCLARSFGYVLAKWLDPERVSISSPEQLANGGGVIGVGVSVVDEVFTRVFGVVTPGVLRQPSYQPQNLSVSSQRLLHLSD</sequence>
<dbReference type="Proteomes" id="UP001153555">
    <property type="component" value="Unassembled WGS sequence"/>
</dbReference>
<dbReference type="EMBL" id="CACSLK010001140">
    <property type="protein sequence ID" value="CAA0807438.1"/>
    <property type="molecule type" value="Genomic_DNA"/>
</dbReference>
<reference evidence="1" key="1">
    <citation type="submission" date="2019-12" db="EMBL/GenBank/DDBJ databases">
        <authorList>
            <person name="Scholes J."/>
        </authorList>
    </citation>
    <scope>NUCLEOTIDE SEQUENCE</scope>
</reference>
<proteinExistence type="predicted"/>